<comment type="caution">
    <text evidence="4">The sequence shown here is derived from an EMBL/GenBank/DDBJ whole genome shotgun (WGS) entry which is preliminary data.</text>
</comment>
<dbReference type="AlphaFoldDB" id="L7LSB0"/>
<dbReference type="Gene3D" id="3.30.300.30">
    <property type="match status" value="1"/>
</dbReference>
<dbReference type="Pfam" id="PF00501">
    <property type="entry name" value="AMP-binding"/>
    <property type="match status" value="1"/>
</dbReference>
<dbReference type="Pfam" id="PF13193">
    <property type="entry name" value="AMP-binding_C"/>
    <property type="match status" value="1"/>
</dbReference>
<dbReference type="PANTHER" id="PTHR43352">
    <property type="entry name" value="ACETYL-COA SYNTHETASE"/>
    <property type="match status" value="1"/>
</dbReference>
<dbReference type="PANTHER" id="PTHR43352:SF1">
    <property type="entry name" value="ANTHRANILATE--COA LIGASE"/>
    <property type="match status" value="1"/>
</dbReference>
<dbReference type="InterPro" id="IPR000873">
    <property type="entry name" value="AMP-dep_synth/lig_dom"/>
</dbReference>
<evidence type="ECO:0000313" key="5">
    <source>
        <dbReference type="Proteomes" id="UP000035083"/>
    </source>
</evidence>
<evidence type="ECO:0000313" key="4">
    <source>
        <dbReference type="EMBL" id="GAC62928.1"/>
    </source>
</evidence>
<feature type="domain" description="AMP-binding enzyme C-terminal" evidence="3">
    <location>
        <begin position="189"/>
        <end position="267"/>
    </location>
</feature>
<keyword evidence="1" id="KW-0436">Ligase</keyword>
<proteinExistence type="predicted"/>
<dbReference type="InterPro" id="IPR025110">
    <property type="entry name" value="AMP-bd_C"/>
</dbReference>
<feature type="domain" description="AMP-dependent synthetase/ligase" evidence="2">
    <location>
        <begin position="4"/>
        <end position="138"/>
    </location>
</feature>
<dbReference type="RefSeq" id="WP_006898360.1">
    <property type="nucleotide sequence ID" value="NZ_BANU01000053.1"/>
</dbReference>
<dbReference type="SUPFAM" id="SSF56801">
    <property type="entry name" value="Acetyl-CoA synthetase-like"/>
    <property type="match status" value="1"/>
</dbReference>
<dbReference type="InterPro" id="IPR042099">
    <property type="entry name" value="ANL_N_sf"/>
</dbReference>
<keyword evidence="5" id="KW-1185">Reference proteome</keyword>
<evidence type="ECO:0000259" key="2">
    <source>
        <dbReference type="Pfam" id="PF00501"/>
    </source>
</evidence>
<name>L7LSB0_9ACTN</name>
<dbReference type="eggNOG" id="COG0365">
    <property type="taxonomic scope" value="Bacteria"/>
</dbReference>
<gene>
    <name evidence="4" type="ORF">GSI01S_53_00030</name>
</gene>
<accession>L7LSB0</accession>
<evidence type="ECO:0000259" key="3">
    <source>
        <dbReference type="Pfam" id="PF13193"/>
    </source>
</evidence>
<organism evidence="4 5">
    <name type="scientific">Gordonia sihwensis NBRC 108236</name>
    <dbReference type="NCBI Taxonomy" id="1223544"/>
    <lineage>
        <taxon>Bacteria</taxon>
        <taxon>Bacillati</taxon>
        <taxon>Actinomycetota</taxon>
        <taxon>Actinomycetes</taxon>
        <taxon>Mycobacteriales</taxon>
        <taxon>Gordoniaceae</taxon>
        <taxon>Gordonia</taxon>
    </lineage>
</organism>
<dbReference type="InterPro" id="IPR045851">
    <property type="entry name" value="AMP-bd_C_sf"/>
</dbReference>
<sequence>SGPFNPQAWHRVAVETKASVLATAPSAIRRLAPVFSEIGVPQTLRTVAAAGEPLTATVASSWESTGAPIVRNGYGLSEVGMVLGDAFGPGPTARPGMLTHPIPGFDPFLVGPDGSPSLADEPGLIAVRRPRHQMSAGYENAPAQWQQSWHGEVFVTEDRARIDGEGRWMIEGRADDMIITSGHNVSPVEVEDAILKHPAITEAAAVAYADHARGDVVRAVVVAPQPGIDVDELTRQLKDLVAQHVGKYASPRVVTFVDALPRNEVGKLRRASLRPQ</sequence>
<evidence type="ECO:0008006" key="6">
    <source>
        <dbReference type="Google" id="ProtNLM"/>
    </source>
</evidence>
<reference evidence="4 5" key="1">
    <citation type="submission" date="2012-12" db="EMBL/GenBank/DDBJ databases">
        <title>Whole genome shotgun sequence of Gordonia sihwensis NBRC 108236.</title>
        <authorList>
            <person name="Yoshida I."/>
            <person name="Hosoyama A."/>
            <person name="Tsuchikane K."/>
            <person name="Ando Y."/>
            <person name="Baba S."/>
            <person name="Ohji S."/>
            <person name="Hamada M."/>
            <person name="Tamura T."/>
            <person name="Yamazoe A."/>
            <person name="Yamazaki S."/>
            <person name="Fujita N."/>
        </authorList>
    </citation>
    <scope>NUCLEOTIDE SEQUENCE [LARGE SCALE GENOMIC DNA]</scope>
    <source>
        <strain evidence="4 5">NBRC 108236</strain>
    </source>
</reference>
<dbReference type="GO" id="GO:0044550">
    <property type="term" value="P:secondary metabolite biosynthetic process"/>
    <property type="evidence" value="ECO:0007669"/>
    <property type="project" value="TreeGrafter"/>
</dbReference>
<dbReference type="GO" id="GO:0016878">
    <property type="term" value="F:acid-thiol ligase activity"/>
    <property type="evidence" value="ECO:0007669"/>
    <property type="project" value="TreeGrafter"/>
</dbReference>
<evidence type="ECO:0000256" key="1">
    <source>
        <dbReference type="ARBA" id="ARBA00022598"/>
    </source>
</evidence>
<protein>
    <recommendedName>
        <fullName evidence="6">Fatty-acid--CoA ligase</fullName>
    </recommendedName>
</protein>
<dbReference type="EMBL" id="BANU01000053">
    <property type="protein sequence ID" value="GAC62928.1"/>
    <property type="molecule type" value="Genomic_DNA"/>
</dbReference>
<dbReference type="Gene3D" id="3.40.50.12780">
    <property type="entry name" value="N-terminal domain of ligase-like"/>
    <property type="match status" value="1"/>
</dbReference>
<feature type="non-terminal residue" evidence="4">
    <location>
        <position position="1"/>
    </location>
</feature>
<dbReference type="Proteomes" id="UP000035083">
    <property type="component" value="Unassembled WGS sequence"/>
</dbReference>